<feature type="domain" description="Major facilitator superfamily (MFS) profile" evidence="8">
    <location>
        <begin position="10"/>
        <end position="390"/>
    </location>
</feature>
<feature type="transmembrane region" description="Helical" evidence="7">
    <location>
        <begin position="104"/>
        <end position="125"/>
    </location>
</feature>
<feature type="transmembrane region" description="Helical" evidence="7">
    <location>
        <begin position="48"/>
        <end position="69"/>
    </location>
</feature>
<dbReference type="PANTHER" id="PTHR23514:SF3">
    <property type="entry name" value="BYPASS OF STOP CODON PROTEIN 6"/>
    <property type="match status" value="1"/>
</dbReference>
<keyword evidence="6 7" id="KW-0472">Membrane</keyword>
<reference evidence="9" key="1">
    <citation type="journal article" date="2022" name="Cell">
        <title>Design, construction, and in vivo augmentation of a complex gut microbiome.</title>
        <authorList>
            <person name="Cheng A.G."/>
            <person name="Ho P.Y."/>
            <person name="Aranda-Diaz A."/>
            <person name="Jain S."/>
            <person name="Yu F.B."/>
            <person name="Meng X."/>
            <person name="Wang M."/>
            <person name="Iakiviak M."/>
            <person name="Nagashima K."/>
            <person name="Zhao A."/>
            <person name="Murugkar P."/>
            <person name="Patil A."/>
            <person name="Atabakhsh K."/>
            <person name="Weakley A."/>
            <person name="Yan J."/>
            <person name="Brumbaugh A.R."/>
            <person name="Higginbottom S."/>
            <person name="Dimas A."/>
            <person name="Shiver A.L."/>
            <person name="Deutschbauer A."/>
            <person name="Neff N."/>
            <person name="Sonnenburg J.L."/>
            <person name="Huang K.C."/>
            <person name="Fischbach M.A."/>
        </authorList>
    </citation>
    <scope>NUCLEOTIDE SEQUENCE</scope>
    <source>
        <strain evidence="9">DSM 19829</strain>
    </source>
</reference>
<keyword evidence="10" id="KW-1185">Reference proteome</keyword>
<keyword evidence="3" id="KW-0813">Transport</keyword>
<evidence type="ECO:0000256" key="1">
    <source>
        <dbReference type="ARBA" id="ARBA00004651"/>
    </source>
</evidence>
<organism evidence="9 10">
    <name type="scientific">Ruminococcus gauvreauii</name>
    <dbReference type="NCBI Taxonomy" id="438033"/>
    <lineage>
        <taxon>Bacteria</taxon>
        <taxon>Bacillati</taxon>
        <taxon>Bacillota</taxon>
        <taxon>Clostridia</taxon>
        <taxon>Eubacteriales</taxon>
        <taxon>Oscillospiraceae</taxon>
        <taxon>Ruminococcus</taxon>
    </lineage>
</organism>
<feature type="transmembrane region" description="Helical" evidence="7">
    <location>
        <begin position="161"/>
        <end position="183"/>
    </location>
</feature>
<proteinExistence type="inferred from homology"/>
<feature type="transmembrane region" description="Helical" evidence="7">
    <location>
        <begin position="214"/>
        <end position="236"/>
    </location>
</feature>
<dbReference type="SUPFAM" id="SSF103473">
    <property type="entry name" value="MFS general substrate transporter"/>
    <property type="match status" value="1"/>
</dbReference>
<dbReference type="Gene3D" id="1.20.1250.20">
    <property type="entry name" value="MFS general substrate transporter like domains"/>
    <property type="match status" value="2"/>
</dbReference>
<dbReference type="Proteomes" id="UP001060164">
    <property type="component" value="Chromosome"/>
</dbReference>
<dbReference type="PROSITE" id="PS50850">
    <property type="entry name" value="MFS"/>
    <property type="match status" value="1"/>
</dbReference>
<dbReference type="InterPro" id="IPR051788">
    <property type="entry name" value="MFS_Transporter"/>
</dbReference>
<comment type="subcellular location">
    <subcellularLocation>
        <location evidence="1">Cell membrane</location>
        <topology evidence="1">Multi-pass membrane protein</topology>
    </subcellularLocation>
</comment>
<evidence type="ECO:0000313" key="10">
    <source>
        <dbReference type="Proteomes" id="UP001060164"/>
    </source>
</evidence>
<gene>
    <name evidence="9" type="ORF">NQ502_18530</name>
</gene>
<dbReference type="InterPro" id="IPR020846">
    <property type="entry name" value="MFS_dom"/>
</dbReference>
<dbReference type="PANTHER" id="PTHR23514">
    <property type="entry name" value="BYPASS OF STOP CODON PROTEIN 6"/>
    <property type="match status" value="1"/>
</dbReference>
<comment type="similarity">
    <text evidence="2">Belongs to the major facilitator superfamily.</text>
</comment>
<dbReference type="EMBL" id="CP102290">
    <property type="protein sequence ID" value="UWP59328.1"/>
    <property type="molecule type" value="Genomic_DNA"/>
</dbReference>
<feature type="transmembrane region" description="Helical" evidence="7">
    <location>
        <begin position="367"/>
        <end position="388"/>
    </location>
</feature>
<feature type="transmembrane region" description="Helical" evidence="7">
    <location>
        <begin position="137"/>
        <end position="155"/>
    </location>
</feature>
<keyword evidence="5 7" id="KW-1133">Transmembrane helix</keyword>
<evidence type="ECO:0000256" key="5">
    <source>
        <dbReference type="ARBA" id="ARBA00022989"/>
    </source>
</evidence>
<keyword evidence="4 7" id="KW-0812">Transmembrane</keyword>
<evidence type="ECO:0000256" key="3">
    <source>
        <dbReference type="ARBA" id="ARBA00022448"/>
    </source>
</evidence>
<dbReference type="InterPro" id="IPR036259">
    <property type="entry name" value="MFS_trans_sf"/>
</dbReference>
<evidence type="ECO:0000256" key="4">
    <source>
        <dbReference type="ARBA" id="ARBA00022692"/>
    </source>
</evidence>
<dbReference type="InterPro" id="IPR011701">
    <property type="entry name" value="MFS"/>
</dbReference>
<protein>
    <submittedName>
        <fullName evidence="9">MFS transporter</fullName>
    </submittedName>
</protein>
<evidence type="ECO:0000256" key="6">
    <source>
        <dbReference type="ARBA" id="ARBA00023136"/>
    </source>
</evidence>
<name>A0ABY5VIG8_9FIRM</name>
<accession>A0ABY5VIG8</accession>
<evidence type="ECO:0000313" key="9">
    <source>
        <dbReference type="EMBL" id="UWP59328.1"/>
    </source>
</evidence>
<evidence type="ECO:0000256" key="2">
    <source>
        <dbReference type="ARBA" id="ARBA00008335"/>
    </source>
</evidence>
<feature type="transmembrane region" description="Helical" evidence="7">
    <location>
        <begin position="248"/>
        <end position="267"/>
    </location>
</feature>
<dbReference type="RefSeq" id="WP_028527952.1">
    <property type="nucleotide sequence ID" value="NZ_CABLBR010000006.1"/>
</dbReference>
<evidence type="ECO:0000259" key="8">
    <source>
        <dbReference type="PROSITE" id="PS50850"/>
    </source>
</evidence>
<feature type="transmembrane region" description="Helical" evidence="7">
    <location>
        <begin position="279"/>
        <end position="295"/>
    </location>
</feature>
<feature type="transmembrane region" description="Helical" evidence="7">
    <location>
        <begin position="301"/>
        <end position="321"/>
    </location>
</feature>
<feature type="transmembrane region" description="Helical" evidence="7">
    <location>
        <begin position="76"/>
        <end position="98"/>
    </location>
</feature>
<evidence type="ECO:0000256" key="7">
    <source>
        <dbReference type="SAM" id="Phobius"/>
    </source>
</evidence>
<feature type="transmembrane region" description="Helical" evidence="7">
    <location>
        <begin position="333"/>
        <end position="355"/>
    </location>
</feature>
<dbReference type="Pfam" id="PF07690">
    <property type="entry name" value="MFS_1"/>
    <property type="match status" value="1"/>
</dbReference>
<sequence length="393" mass="42090">MIKKHLTGFYTAMLLLSMFTLAYGGATQGFFLSNFIEKYNLTASSQGLPLMLQNAFSVAAIILMMLMAGRIKKHTAVLTALLFSCTAMLGLSLVPPFAVMSLLYGLFGIAMGIQDTAGGALMVDIHPESPVRLNDMHFLFGIGNITAPLVFQFLVSEGVLWNHVFLFVFAVQAVLAAVFLLVVKAGAPGTKSDAETENTGINIKRIAAFLKADGNIFLFFAMFFYCAHQMGIAAWIRRFFEVEMGSGVLGTAALSAFWVGTAISRILLPRLGVRPQKQLAYGSALAAIAMLTGILLKNPFIMVACMAVTGFAGGNTIPHVTYLSCERLKSNTLVATTILFIGMYIGGSMVSPVIGSVSARFSLEIGIFIPAAAAVFVAAAGFGFLAHYKNRTH</sequence>